<dbReference type="Pfam" id="PF00612">
    <property type="entry name" value="IQ"/>
    <property type="match status" value="2"/>
</dbReference>
<evidence type="ECO:0000313" key="1">
    <source>
        <dbReference type="Proteomes" id="UP001652625"/>
    </source>
</evidence>
<dbReference type="Proteomes" id="UP001652625">
    <property type="component" value="Chromosome 02"/>
</dbReference>
<dbReference type="PANTHER" id="PTHR33504:SF2">
    <property type="entry name" value="PROTEIN MFI"/>
    <property type="match status" value="1"/>
</dbReference>
<accession>A0ABM4BD91</accession>
<dbReference type="PANTHER" id="PTHR33504">
    <property type="entry name" value="NADH DEHYDROGENASE (UBIQUINONE) 1 BETA SUBCOMPLEX, 4"/>
    <property type="match status" value="1"/>
</dbReference>
<proteinExistence type="predicted"/>
<evidence type="ECO:0000313" key="2">
    <source>
        <dbReference type="RefSeq" id="XP_065646914.1"/>
    </source>
</evidence>
<name>A0ABM4BD91_HYDVU</name>
<reference evidence="1" key="1">
    <citation type="submission" date="2025-05" db="UniProtKB">
        <authorList>
            <consortium name="RefSeq"/>
        </authorList>
    </citation>
    <scope>NUCLEOTIDE SEQUENCE [LARGE SCALE GENOMIC DNA]</scope>
</reference>
<protein>
    <submittedName>
        <fullName evidence="2">Protein MFI isoform X3</fullName>
    </submittedName>
</protein>
<sequence length="445" mass="52459">MFTSFDIKRLTEAANLPEFEDKNILYPLLSKAERKNILKNNKNLVNRQIAASVEIQRIWRGYRTRKLIFSLVGSESDVSYGSLSTKSLSEEIAISKVVLTNRLSNDSPMNASQVKLNHELNDEICHDDISSEEYKLLSFQSFCAYVIQKWWREKISKIKAIEKKALQTAEENRLFNATRAAQIIQKTWRAYVDLRVFRYLKDLIDFRNKGDGRFMMKFINPREAALIDNSIGMHVRFRFGGVTFPPCIYYKIFTNNVADVCSFSPRNYKDYYTSPIPVKFIHSRRIDANCCHESKEGWYRRFENNGWRPVVDNILLSLKQNEILQEKSCQKFIFSHEKMIRKQEVATKRRKKKIRWMKKLYMMGVLKPKCETDINLDDNVCEQNSNNKMIDGKKDCQIKDLDDDFEGLLQWATALDYERYVEDWHFYGTSFIQDNFYDSCDDPLS</sequence>
<reference evidence="2" key="2">
    <citation type="submission" date="2025-08" db="UniProtKB">
        <authorList>
            <consortium name="RefSeq"/>
        </authorList>
    </citation>
    <scope>IDENTIFICATION</scope>
</reference>
<organism evidence="1 2">
    <name type="scientific">Hydra vulgaris</name>
    <name type="common">Hydra</name>
    <name type="synonym">Hydra attenuata</name>
    <dbReference type="NCBI Taxonomy" id="6087"/>
    <lineage>
        <taxon>Eukaryota</taxon>
        <taxon>Metazoa</taxon>
        <taxon>Cnidaria</taxon>
        <taxon>Hydrozoa</taxon>
        <taxon>Hydroidolina</taxon>
        <taxon>Anthoathecata</taxon>
        <taxon>Aplanulata</taxon>
        <taxon>Hydridae</taxon>
        <taxon>Hydra</taxon>
    </lineage>
</organism>
<keyword evidence="1" id="KW-1185">Reference proteome</keyword>
<dbReference type="PROSITE" id="PS50096">
    <property type="entry name" value="IQ"/>
    <property type="match status" value="1"/>
</dbReference>
<dbReference type="CDD" id="cd23767">
    <property type="entry name" value="IQCD"/>
    <property type="match status" value="1"/>
</dbReference>
<gene>
    <name evidence="2" type="primary">LOC105844161</name>
</gene>
<dbReference type="RefSeq" id="XP_065646914.1">
    <property type="nucleotide sequence ID" value="XM_065790842.1"/>
</dbReference>
<dbReference type="InterPro" id="IPR000048">
    <property type="entry name" value="IQ_motif_EF-hand-BS"/>
</dbReference>
<dbReference type="GeneID" id="105844161"/>